<dbReference type="InterPro" id="IPR051465">
    <property type="entry name" value="Cell_Envelope_Struct_Comp"/>
</dbReference>
<evidence type="ECO:0000259" key="3">
    <source>
        <dbReference type="PROSITE" id="PS51272"/>
    </source>
</evidence>
<proteinExistence type="predicted"/>
<dbReference type="PROSITE" id="PS51272">
    <property type="entry name" value="SLH"/>
    <property type="match status" value="3"/>
</dbReference>
<gene>
    <name evidence="4" type="ORF">SAMN02745123_03029</name>
</gene>
<evidence type="ECO:0000256" key="1">
    <source>
        <dbReference type="ARBA" id="ARBA00022737"/>
    </source>
</evidence>
<dbReference type="STRING" id="1121421.SAMN02745123_03029"/>
<sequence length="527" mass="56942">MLRKKTLALTLSCIISGQVLLAPMAGAITVDEAVNNLIEKNSTYENLVTNQLNLDKNEADSFVRGVVKDLNLDTSKLNDQDYINQIKNKVTSEALKNPAITNAITDVIKNQGYDAAKNAARDLANAIIKELKTTTLATGGAGGGGGGDVSKEEFKITFSGTTAEVSSGSKQYINVSGPQLKDLQNRSKVLTMHFEDTNLSFTNEALNISELIGQEKTMLQVQLKKVSPSESQKLMITPEGNKYKVVGNVYGLKAMQIDSSENVSDITSFKGKVTISLPVPVGSKESADQGDLKAYVYNEKSATWELVGGTYNSAKNEMSFETNHFSVYALLEKVAQEDVANKLVANRFNDINGHWAASDIEYMANKGYVKGIGEGNFGPEQSVTRAEFAAMLVNVLGITEQGGISFKDVPADSWFHNSVAKVYKAGLAKGKGADTFDPQASITRQEMAAMLSNALKYQGKQSSGDVSQLSLFQDNQLIDDWAKQAVADVLASKIINGKPSAQGVMFAPQDRATRAEAVVMLRNLLDK</sequence>
<dbReference type="Pfam" id="PF00395">
    <property type="entry name" value="SLH"/>
    <property type="match status" value="3"/>
</dbReference>
<feature type="domain" description="SLH" evidence="3">
    <location>
        <begin position="407"/>
        <end position="465"/>
    </location>
</feature>
<keyword evidence="1" id="KW-0677">Repeat</keyword>
<keyword evidence="5" id="KW-1185">Reference proteome</keyword>
<dbReference type="PANTHER" id="PTHR43308:SF5">
    <property type="entry name" value="S-LAYER PROTEIN _ PEPTIDOGLYCAN ENDO-BETA-N-ACETYLGLUCOSAMINIDASE"/>
    <property type="match status" value="1"/>
</dbReference>
<feature type="signal peptide" evidence="2">
    <location>
        <begin position="1"/>
        <end position="21"/>
    </location>
</feature>
<dbReference type="PANTHER" id="PTHR43308">
    <property type="entry name" value="OUTER MEMBRANE PROTEIN ALPHA-RELATED"/>
    <property type="match status" value="1"/>
</dbReference>
<reference evidence="5" key="1">
    <citation type="submission" date="2016-11" db="EMBL/GenBank/DDBJ databases">
        <authorList>
            <person name="Varghese N."/>
            <person name="Submissions S."/>
        </authorList>
    </citation>
    <scope>NUCLEOTIDE SEQUENCE [LARGE SCALE GENOMIC DNA]</scope>
    <source>
        <strain evidence="5">DSM 10349</strain>
    </source>
</reference>
<evidence type="ECO:0000256" key="2">
    <source>
        <dbReference type="SAM" id="SignalP"/>
    </source>
</evidence>
<dbReference type="InterPro" id="IPR001119">
    <property type="entry name" value="SLH_dom"/>
</dbReference>
<evidence type="ECO:0000313" key="4">
    <source>
        <dbReference type="EMBL" id="SHK76067.1"/>
    </source>
</evidence>
<accession>A0A1M6V3J3</accession>
<dbReference type="Gene3D" id="2.60.220.30">
    <property type="match status" value="1"/>
</dbReference>
<dbReference type="Proteomes" id="UP000183997">
    <property type="component" value="Unassembled WGS sequence"/>
</dbReference>
<dbReference type="RefSeq" id="WP_072915994.1">
    <property type="nucleotide sequence ID" value="NZ_FRAR01000023.1"/>
</dbReference>
<dbReference type="EMBL" id="FRAR01000023">
    <property type="protein sequence ID" value="SHK76067.1"/>
    <property type="molecule type" value="Genomic_DNA"/>
</dbReference>
<name>A0A1M6V3J3_9FIRM</name>
<keyword evidence="2" id="KW-0732">Signal</keyword>
<protein>
    <submittedName>
        <fullName evidence="4">S-layer homology domain-containing protein</fullName>
    </submittedName>
</protein>
<organism evidence="4 5">
    <name type="scientific">Desulforamulus aeronauticus DSM 10349</name>
    <dbReference type="NCBI Taxonomy" id="1121421"/>
    <lineage>
        <taxon>Bacteria</taxon>
        <taxon>Bacillati</taxon>
        <taxon>Bacillota</taxon>
        <taxon>Clostridia</taxon>
        <taxon>Eubacteriales</taxon>
        <taxon>Peptococcaceae</taxon>
        <taxon>Desulforamulus</taxon>
    </lineage>
</organism>
<dbReference type="AlphaFoldDB" id="A0A1M6V3J3"/>
<feature type="domain" description="SLH" evidence="3">
    <location>
        <begin position="469"/>
        <end position="527"/>
    </location>
</feature>
<evidence type="ECO:0000313" key="5">
    <source>
        <dbReference type="Proteomes" id="UP000183997"/>
    </source>
</evidence>
<dbReference type="OrthoDB" id="900053at2"/>
<feature type="chain" id="PRO_5039244622" evidence="2">
    <location>
        <begin position="22"/>
        <end position="527"/>
    </location>
</feature>
<feature type="domain" description="SLH" evidence="3">
    <location>
        <begin position="343"/>
        <end position="406"/>
    </location>
</feature>